<organism evidence="2 3">
    <name type="scientific">Cronartium quercuum f. sp. fusiforme G11</name>
    <dbReference type="NCBI Taxonomy" id="708437"/>
    <lineage>
        <taxon>Eukaryota</taxon>
        <taxon>Fungi</taxon>
        <taxon>Dikarya</taxon>
        <taxon>Basidiomycota</taxon>
        <taxon>Pucciniomycotina</taxon>
        <taxon>Pucciniomycetes</taxon>
        <taxon>Pucciniales</taxon>
        <taxon>Coleosporiaceae</taxon>
        <taxon>Cronartium</taxon>
    </lineage>
</organism>
<keyword evidence="1" id="KW-0472">Membrane</keyword>
<accession>A0A9P6THH9</accession>
<keyword evidence="1" id="KW-0812">Transmembrane</keyword>
<keyword evidence="1" id="KW-1133">Transmembrane helix</keyword>
<feature type="transmembrane region" description="Helical" evidence="1">
    <location>
        <begin position="12"/>
        <end position="28"/>
    </location>
</feature>
<keyword evidence="3" id="KW-1185">Reference proteome</keyword>
<dbReference type="EMBL" id="MU167208">
    <property type="protein sequence ID" value="KAG0152527.1"/>
    <property type="molecule type" value="Genomic_DNA"/>
</dbReference>
<comment type="caution">
    <text evidence="2">The sequence shown here is derived from an EMBL/GenBank/DDBJ whole genome shotgun (WGS) entry which is preliminary data.</text>
</comment>
<feature type="transmembrane region" description="Helical" evidence="1">
    <location>
        <begin position="40"/>
        <end position="59"/>
    </location>
</feature>
<evidence type="ECO:0000313" key="3">
    <source>
        <dbReference type="Proteomes" id="UP000886653"/>
    </source>
</evidence>
<evidence type="ECO:0000313" key="2">
    <source>
        <dbReference type="EMBL" id="KAG0152527.1"/>
    </source>
</evidence>
<dbReference type="Proteomes" id="UP000886653">
    <property type="component" value="Unassembled WGS sequence"/>
</dbReference>
<name>A0A9P6THH9_9BASI</name>
<reference evidence="2" key="1">
    <citation type="submission" date="2013-11" db="EMBL/GenBank/DDBJ databases">
        <title>Genome sequence of the fusiform rust pathogen reveals effectors for host alternation and coevolution with pine.</title>
        <authorList>
            <consortium name="DOE Joint Genome Institute"/>
            <person name="Smith K."/>
            <person name="Pendleton A."/>
            <person name="Kubisiak T."/>
            <person name="Anderson C."/>
            <person name="Salamov A."/>
            <person name="Aerts A."/>
            <person name="Riley R."/>
            <person name="Clum A."/>
            <person name="Lindquist E."/>
            <person name="Ence D."/>
            <person name="Campbell M."/>
            <person name="Kronenberg Z."/>
            <person name="Feau N."/>
            <person name="Dhillon B."/>
            <person name="Hamelin R."/>
            <person name="Burleigh J."/>
            <person name="Smith J."/>
            <person name="Yandell M."/>
            <person name="Nelson C."/>
            <person name="Grigoriev I."/>
            <person name="Davis J."/>
        </authorList>
    </citation>
    <scope>NUCLEOTIDE SEQUENCE</scope>
    <source>
        <strain evidence="2">G11</strain>
    </source>
</reference>
<gene>
    <name evidence="2" type="ORF">CROQUDRAFT_148349</name>
</gene>
<sequence length="122" mass="13499">MGPPAPEDWPWVLGVPLWLLTRFTCLVISQPFMSTTRMRVASFFSLALSSSLTSAPIIFPGMRVARHDAGMSSAEITSCLAYLFDSMNFTQSFCPHPQQTCQQLYLCDPHGYGYGQDIGGKL</sequence>
<proteinExistence type="predicted"/>
<evidence type="ECO:0000256" key="1">
    <source>
        <dbReference type="SAM" id="Phobius"/>
    </source>
</evidence>
<dbReference type="AlphaFoldDB" id="A0A9P6THH9"/>
<protein>
    <submittedName>
        <fullName evidence="2">Uncharacterized protein</fullName>
    </submittedName>
</protein>